<proteinExistence type="predicted"/>
<protein>
    <recommendedName>
        <fullName evidence="3">Tail spike TSP1/Gp66 N-terminal domain-containing protein</fullName>
    </recommendedName>
</protein>
<dbReference type="EMBL" id="CP019445">
    <property type="protein sequence ID" value="APZ06886.1"/>
    <property type="molecule type" value="Genomic_DNA"/>
</dbReference>
<keyword evidence="2" id="KW-1185">Reference proteome</keyword>
<evidence type="ECO:0000313" key="1">
    <source>
        <dbReference type="EMBL" id="APZ06886.1"/>
    </source>
</evidence>
<gene>
    <name evidence="1" type="ORF">BWI95_18480</name>
</gene>
<sequence>MRMPGQYDGVEVEYVSPLTNKKTYLRYRITEDGIVESAAQTPLKVTLNGCRNEPHARDRALLEVRKLLFSRLRMSGKVLADGDYVYPGDMIIFTDTYDINQQDGDIVARDGNNFDTSERITSEGEMWVVVTDSLGNTTARYPASPRDDTDFGFSAAIPAIQLKKSLTSPDGNDKGCRWVGVNGLRIVGNKHKVQTGGGYLIWNCSNILTDNIVKEVTDTAAANTLGTRTIDFEGPCSNITIGSIKTNRLESSDEKAKTFFGLINCTDVTCLFTRYIEFTLINGVVSLVKDDYDIISLGGIAFGTDSVQITVRNHVTDAAIDGCTVYSRAANGVYVQKTAVSGKTITMSFVVSSTGALQNMSTYTGQEGWE</sequence>
<accession>A0A807LJU7</accession>
<organism evidence="1 2">
    <name type="scientific">Kosakonia cowanii JCM 10956 = DSM 18146</name>
    <dbReference type="NCBI Taxonomy" id="1300165"/>
    <lineage>
        <taxon>Bacteria</taxon>
        <taxon>Pseudomonadati</taxon>
        <taxon>Pseudomonadota</taxon>
        <taxon>Gammaproteobacteria</taxon>
        <taxon>Enterobacterales</taxon>
        <taxon>Enterobacteriaceae</taxon>
        <taxon>Kosakonia</taxon>
    </lineage>
</organism>
<dbReference type="AlphaFoldDB" id="A0A807LJU7"/>
<evidence type="ECO:0000313" key="2">
    <source>
        <dbReference type="Proteomes" id="UP000187148"/>
    </source>
</evidence>
<dbReference type="KEGG" id="kco:BWI95_18480"/>
<dbReference type="Proteomes" id="UP000187148">
    <property type="component" value="Chromosome"/>
</dbReference>
<reference evidence="1 2" key="1">
    <citation type="submission" date="2017-01" db="EMBL/GenBank/DDBJ databases">
        <authorList>
            <person name="Cao J.-M."/>
        </authorList>
    </citation>
    <scope>NUCLEOTIDE SEQUENCE [LARGE SCALE GENOMIC DNA]</scope>
    <source>
        <strain evidence="1 2">888-76</strain>
    </source>
</reference>
<evidence type="ECO:0008006" key="3">
    <source>
        <dbReference type="Google" id="ProtNLM"/>
    </source>
</evidence>
<dbReference type="NCBIfam" id="NF040662">
    <property type="entry name" value="attach_TipJ_rel"/>
    <property type="match status" value="1"/>
</dbReference>
<name>A0A807LJU7_9ENTR</name>